<organism evidence="1 2">
    <name type="scientific">Caballeronia sordidicola</name>
    <name type="common">Burkholderia sordidicola</name>
    <dbReference type="NCBI Taxonomy" id="196367"/>
    <lineage>
        <taxon>Bacteria</taxon>
        <taxon>Pseudomonadati</taxon>
        <taxon>Pseudomonadota</taxon>
        <taxon>Betaproteobacteria</taxon>
        <taxon>Burkholderiales</taxon>
        <taxon>Burkholderiaceae</taxon>
        <taxon>Caballeronia</taxon>
    </lineage>
</organism>
<dbReference type="AlphaFoldDB" id="A0A226WP71"/>
<proteinExistence type="predicted"/>
<dbReference type="EMBL" id="MTHB01000275">
    <property type="protein sequence ID" value="OXC72567.1"/>
    <property type="molecule type" value="Genomic_DNA"/>
</dbReference>
<evidence type="ECO:0000313" key="2">
    <source>
        <dbReference type="Proteomes" id="UP000214720"/>
    </source>
</evidence>
<sequence>MSRVACKPALNRLAHTLHFYVLRIGHAARGFTPDSSCGIQAPSKPNIS</sequence>
<protein>
    <submittedName>
        <fullName evidence="1">Uncharacterized protein</fullName>
    </submittedName>
</protein>
<gene>
    <name evidence="1" type="ORF">BSU04_41375</name>
</gene>
<evidence type="ECO:0000313" key="1">
    <source>
        <dbReference type="EMBL" id="OXC72567.1"/>
    </source>
</evidence>
<reference evidence="2" key="1">
    <citation type="submission" date="2017-01" db="EMBL/GenBank/DDBJ databases">
        <title>Genome Analysis of Deinococcus marmoris KOPRI26562.</title>
        <authorList>
            <person name="Kim J.H."/>
            <person name="Oh H.-M."/>
        </authorList>
    </citation>
    <scope>NUCLEOTIDE SEQUENCE [LARGE SCALE GENOMIC DNA]</scope>
    <source>
        <strain evidence="2">PAMC 26633</strain>
    </source>
</reference>
<name>A0A226WP71_CABSO</name>
<dbReference type="Proteomes" id="UP000214720">
    <property type="component" value="Unassembled WGS sequence"/>
</dbReference>
<accession>A0A226WP71</accession>
<comment type="caution">
    <text evidence="1">The sequence shown here is derived from an EMBL/GenBank/DDBJ whole genome shotgun (WGS) entry which is preliminary data.</text>
</comment>